<accession>A0A654LU11</accession>
<dbReference type="GeneID" id="60420464"/>
<sequence>MSLEIFTSCSDNPSQLETQIITSVVYDRLNVFISDGETLAIIESNKPVNNRLVTGDDLFDSLGLAT</sequence>
<evidence type="ECO:0000313" key="1">
    <source>
        <dbReference type="EMBL" id="ALI34487.1"/>
    </source>
</evidence>
<dbReference type="Proteomes" id="UP000058925">
    <property type="component" value="Chromosome"/>
</dbReference>
<dbReference type="AlphaFoldDB" id="A0A654LU11"/>
<evidence type="ECO:0000313" key="2">
    <source>
        <dbReference type="Proteomes" id="UP000058925"/>
    </source>
</evidence>
<dbReference type="KEGG" id="taa:NMY3_00273"/>
<keyword evidence="2" id="KW-1185">Reference proteome</keyword>
<dbReference type="EMBL" id="CP012850">
    <property type="protein sequence ID" value="ALI34487.1"/>
    <property type="molecule type" value="Genomic_DNA"/>
</dbReference>
<dbReference type="RefSeq" id="WP_196817136.1">
    <property type="nucleotide sequence ID" value="NZ_CP012850.1"/>
</dbReference>
<name>A0A654LU11_9ARCH</name>
<protein>
    <submittedName>
        <fullName evidence="1">Uncharacterized protein</fullName>
    </submittedName>
</protein>
<reference evidence="2" key="1">
    <citation type="submission" date="2015-10" db="EMBL/GenBank/DDBJ databases">
        <title>Niche specialization of a soil ammonia-oxidizing archaeon, Candidatus Nitrosocosmicus oleophilus.</title>
        <authorList>
            <person name="Jung M.-Y."/>
            <person name="Rhee S.-K."/>
        </authorList>
    </citation>
    <scope>NUCLEOTIDE SEQUENCE [LARGE SCALE GENOMIC DNA]</scope>
    <source>
        <strain evidence="2">MY3</strain>
    </source>
</reference>
<proteinExistence type="predicted"/>
<gene>
    <name evidence="1" type="ORF">NMY3_00273</name>
</gene>
<organism evidence="1 2">
    <name type="scientific">Candidatus Nitrosocosmicus oleophilus</name>
    <dbReference type="NCBI Taxonomy" id="1353260"/>
    <lineage>
        <taxon>Archaea</taxon>
        <taxon>Nitrososphaerota</taxon>
        <taxon>Nitrososphaeria</taxon>
        <taxon>Nitrososphaerales</taxon>
        <taxon>Nitrososphaeraceae</taxon>
        <taxon>Candidatus Nitrosocosmicus</taxon>
    </lineage>
</organism>